<reference evidence="3 4" key="1">
    <citation type="journal article" date="2013" name="Genome Announc.">
        <title>Draft Genome Sequence of Arthrobacter crystallopoietes Strain BAB-32, Revealing Genes for Bioremediation.</title>
        <authorList>
            <person name="Joshi M.N."/>
            <person name="Pandit A.S."/>
            <person name="Sharma A."/>
            <person name="Pandya R.V."/>
            <person name="Desai S.M."/>
            <person name="Saxena A.K."/>
            <person name="Bagatharia S.B."/>
        </authorList>
    </citation>
    <scope>NUCLEOTIDE SEQUENCE [LARGE SCALE GENOMIC DNA]</scope>
    <source>
        <strain evidence="3 4">BAB-32</strain>
    </source>
</reference>
<organism evidence="3 4">
    <name type="scientific">Arthrobacter crystallopoietes BAB-32</name>
    <dbReference type="NCBI Taxonomy" id="1246476"/>
    <lineage>
        <taxon>Bacteria</taxon>
        <taxon>Bacillati</taxon>
        <taxon>Actinomycetota</taxon>
        <taxon>Actinomycetes</taxon>
        <taxon>Micrococcales</taxon>
        <taxon>Micrococcaceae</taxon>
        <taxon>Crystallibacter</taxon>
    </lineage>
</organism>
<dbReference type="AlphaFoldDB" id="N1USN9"/>
<evidence type="ECO:0000259" key="2">
    <source>
        <dbReference type="Pfam" id="PF00206"/>
    </source>
</evidence>
<dbReference type="Proteomes" id="UP000010729">
    <property type="component" value="Unassembled WGS sequence"/>
</dbReference>
<accession>N1USN9</accession>
<feature type="non-terminal residue" evidence="3">
    <location>
        <position position="200"/>
    </location>
</feature>
<evidence type="ECO:0000313" key="3">
    <source>
        <dbReference type="EMBL" id="EMY33436.1"/>
    </source>
</evidence>
<dbReference type="GO" id="GO:0016829">
    <property type="term" value="F:lyase activity"/>
    <property type="evidence" value="ECO:0007669"/>
    <property type="project" value="UniProtKB-KW"/>
</dbReference>
<keyword evidence="3" id="KW-0413">Isomerase</keyword>
<feature type="domain" description="Fumarate lyase N-terminal" evidence="2">
    <location>
        <begin position="99"/>
        <end position="190"/>
    </location>
</feature>
<name>N1USN9_9MICC</name>
<evidence type="ECO:0000256" key="1">
    <source>
        <dbReference type="ARBA" id="ARBA00023239"/>
    </source>
</evidence>
<keyword evidence="4" id="KW-1185">Reference proteome</keyword>
<dbReference type="InterPro" id="IPR008948">
    <property type="entry name" value="L-Aspartase-like"/>
</dbReference>
<dbReference type="InterPro" id="IPR024083">
    <property type="entry name" value="Fumarase/histidase_N"/>
</dbReference>
<dbReference type="Gene3D" id="1.20.200.10">
    <property type="entry name" value="Fumarase/aspartase (Central domain)"/>
    <property type="match status" value="1"/>
</dbReference>
<gene>
    <name evidence="3" type="ORF">D477_014857</name>
</gene>
<evidence type="ECO:0000313" key="4">
    <source>
        <dbReference type="Proteomes" id="UP000010729"/>
    </source>
</evidence>
<sequence length="200" mass="20434">MKTADNADFGLLSPATAGTAVSRLTSDSNFIQAMLDVELEWVRVLADGGYIDAGIPAAVAAASTADQYDAAGLAERAQGGGNPVIPLLADLRALVKAGNPAAAAAIHKGATSQDILDSALLLMAKRALDVIQTDLKSAARSLARLADDHRGTITVARTLTQHSLPSTFGLKAANWLSGVGQAGVRLGEVAGRLPLQWGGA</sequence>
<dbReference type="SUPFAM" id="SSF48557">
    <property type="entry name" value="L-aspartase-like"/>
    <property type="match status" value="1"/>
</dbReference>
<dbReference type="PANTHER" id="PTHR43172:SF2">
    <property type="entry name" value="ADENYLOSUCCINATE LYASE C-TERMINAL DOMAIN-CONTAINING PROTEIN"/>
    <property type="match status" value="1"/>
</dbReference>
<dbReference type="Gene3D" id="1.10.275.10">
    <property type="entry name" value="Fumarase/aspartase (N-terminal domain)"/>
    <property type="match status" value="1"/>
</dbReference>
<comment type="caution">
    <text evidence="3">The sequence shown here is derived from an EMBL/GenBank/DDBJ whole genome shotgun (WGS) entry which is preliminary data.</text>
</comment>
<dbReference type="EMBL" id="ANPE02000176">
    <property type="protein sequence ID" value="EMY33436.1"/>
    <property type="molecule type" value="Genomic_DNA"/>
</dbReference>
<dbReference type="Pfam" id="PF00206">
    <property type="entry name" value="Lyase_1"/>
    <property type="match status" value="1"/>
</dbReference>
<dbReference type="GO" id="GO:0016853">
    <property type="term" value="F:isomerase activity"/>
    <property type="evidence" value="ECO:0007669"/>
    <property type="project" value="UniProtKB-KW"/>
</dbReference>
<protein>
    <submittedName>
        <fullName evidence="3">3-carboxy-cis,cis-muconate cycloisomerase</fullName>
    </submittedName>
</protein>
<dbReference type="RefSeq" id="WP_005270568.1">
    <property type="nucleotide sequence ID" value="NZ_ANPE02000176.1"/>
</dbReference>
<keyword evidence="1" id="KW-0456">Lyase</keyword>
<proteinExistence type="predicted"/>
<dbReference type="InterPro" id="IPR022761">
    <property type="entry name" value="Fumarate_lyase_N"/>
</dbReference>
<dbReference type="PANTHER" id="PTHR43172">
    <property type="entry name" value="ADENYLOSUCCINATE LYASE"/>
    <property type="match status" value="1"/>
</dbReference>